<feature type="region of interest" description="Disordered" evidence="1">
    <location>
        <begin position="1"/>
        <end position="29"/>
    </location>
</feature>
<evidence type="ECO:0000256" key="2">
    <source>
        <dbReference type="SAM" id="Phobius"/>
    </source>
</evidence>
<keyword evidence="2" id="KW-0812">Transmembrane</keyword>
<sequence>MDTKMREERHAQMRAAAQNRPTQTTPVSPVFAPAQVTAPPKSKRFDFLKKIEKKWYWIGGAIALIVLGLAVYFMFLNGGERATSNDFTSEPSLATNPDMLCISSRTKSLAAIYRLE</sequence>
<keyword evidence="2" id="KW-1133">Transmembrane helix</keyword>
<evidence type="ECO:0000313" key="3">
    <source>
        <dbReference type="EMBL" id="KKT98871.1"/>
    </source>
</evidence>
<keyword evidence="2" id="KW-0472">Membrane</keyword>
<protein>
    <submittedName>
        <fullName evidence="3">Uncharacterized protein</fullName>
    </submittedName>
</protein>
<organism evidence="3 4">
    <name type="scientific">Candidatus Collierbacteria bacterium GW2011_GWB2_45_17</name>
    <dbReference type="NCBI Taxonomy" id="1618388"/>
    <lineage>
        <taxon>Bacteria</taxon>
        <taxon>Candidatus Collieribacteriota</taxon>
    </lineage>
</organism>
<reference evidence="3 4" key="1">
    <citation type="journal article" date="2015" name="Nature">
        <title>rRNA introns, odd ribosomes, and small enigmatic genomes across a large radiation of phyla.</title>
        <authorList>
            <person name="Brown C.T."/>
            <person name="Hug L.A."/>
            <person name="Thomas B.C."/>
            <person name="Sharon I."/>
            <person name="Castelle C.J."/>
            <person name="Singh A."/>
            <person name="Wilkins M.J."/>
            <person name="Williams K.H."/>
            <person name="Banfield J.F."/>
        </authorList>
    </citation>
    <scope>NUCLEOTIDE SEQUENCE [LARGE SCALE GENOMIC DNA]</scope>
</reference>
<evidence type="ECO:0000256" key="1">
    <source>
        <dbReference type="SAM" id="MobiDB-lite"/>
    </source>
</evidence>
<dbReference type="EMBL" id="LCKO01000019">
    <property type="protein sequence ID" value="KKT98871.1"/>
    <property type="molecule type" value="Genomic_DNA"/>
</dbReference>
<proteinExistence type="predicted"/>
<dbReference type="Proteomes" id="UP000034078">
    <property type="component" value="Unassembled WGS sequence"/>
</dbReference>
<dbReference type="AlphaFoldDB" id="A0A837ID77"/>
<evidence type="ECO:0000313" key="4">
    <source>
        <dbReference type="Proteomes" id="UP000034078"/>
    </source>
</evidence>
<comment type="caution">
    <text evidence="3">The sequence shown here is derived from an EMBL/GenBank/DDBJ whole genome shotgun (WGS) entry which is preliminary data.</text>
</comment>
<accession>A0A837ID77</accession>
<gene>
    <name evidence="3" type="ORF">UX01_C0019G0010</name>
</gene>
<name>A0A837ID77_9BACT</name>
<feature type="compositionally biased region" description="Basic and acidic residues" evidence="1">
    <location>
        <begin position="1"/>
        <end position="11"/>
    </location>
</feature>
<feature type="transmembrane region" description="Helical" evidence="2">
    <location>
        <begin position="55"/>
        <end position="75"/>
    </location>
</feature>